<dbReference type="Gene3D" id="1.10.287.540">
    <property type="entry name" value="Helix hairpin bin"/>
    <property type="match status" value="1"/>
</dbReference>
<evidence type="ECO:0000256" key="1">
    <source>
        <dbReference type="SAM" id="MobiDB-lite"/>
    </source>
</evidence>
<dbReference type="EMBL" id="JAZHPZ010000012">
    <property type="protein sequence ID" value="MEF2968052.1"/>
    <property type="molecule type" value="Genomic_DNA"/>
</dbReference>
<comment type="caution">
    <text evidence="2">The sequence shown here is derived from an EMBL/GenBank/DDBJ whole genome shotgun (WGS) entry which is preliminary data.</text>
</comment>
<dbReference type="Proteomes" id="UP001306950">
    <property type="component" value="Unassembled WGS sequence"/>
</dbReference>
<proteinExistence type="predicted"/>
<name>A0ABU7VWH2_9BACL</name>
<organism evidence="2 3">
    <name type="scientific">Paenibacillus haidiansis</name>
    <dbReference type="NCBI Taxonomy" id="1574488"/>
    <lineage>
        <taxon>Bacteria</taxon>
        <taxon>Bacillati</taxon>
        <taxon>Bacillota</taxon>
        <taxon>Bacilli</taxon>
        <taxon>Bacillales</taxon>
        <taxon>Paenibacillaceae</taxon>
        <taxon>Paenibacillus</taxon>
    </lineage>
</organism>
<feature type="compositionally biased region" description="Low complexity" evidence="1">
    <location>
        <begin position="35"/>
        <end position="53"/>
    </location>
</feature>
<evidence type="ECO:0000313" key="3">
    <source>
        <dbReference type="Proteomes" id="UP001306950"/>
    </source>
</evidence>
<keyword evidence="3" id="KW-1185">Reference proteome</keyword>
<gene>
    <name evidence="2" type="ORF">V3851_19670</name>
</gene>
<sequence>MSEQLLHQILQKLDHIETEQYDMKSDIQSMKSDMQSMKSEMQSMGSEMQSMKSDIQGLKGTQGLMQTQLSETHAIVRAISDRQDVTDAKLDALSMDMNKRHGEQNSIREEQARHEKILEKLCLRSIEQETDISAIRRAL</sequence>
<accession>A0ABU7VWH2</accession>
<protein>
    <submittedName>
        <fullName evidence="2">Uncharacterized protein</fullName>
    </submittedName>
</protein>
<reference evidence="2 3" key="1">
    <citation type="submission" date="2024-02" db="EMBL/GenBank/DDBJ databases">
        <title>A nitrogen-fixing paenibacillus bacterium.</title>
        <authorList>
            <person name="Zhang W.L."/>
            <person name="Chen S.F."/>
        </authorList>
    </citation>
    <scope>NUCLEOTIDE SEQUENCE [LARGE SCALE GENOMIC DNA]</scope>
    <source>
        <strain evidence="2 3">M1</strain>
    </source>
</reference>
<feature type="region of interest" description="Disordered" evidence="1">
    <location>
        <begin position="35"/>
        <end position="55"/>
    </location>
</feature>
<dbReference type="RefSeq" id="WP_331848267.1">
    <property type="nucleotide sequence ID" value="NZ_JAZHPZ010000012.1"/>
</dbReference>
<evidence type="ECO:0000313" key="2">
    <source>
        <dbReference type="EMBL" id="MEF2968052.1"/>
    </source>
</evidence>